<dbReference type="SUPFAM" id="SSF57440">
    <property type="entry name" value="Kringle-like"/>
    <property type="match status" value="1"/>
</dbReference>
<feature type="region of interest" description="Disordered" evidence="4">
    <location>
        <begin position="321"/>
        <end position="347"/>
    </location>
</feature>
<feature type="signal peptide" evidence="5">
    <location>
        <begin position="1"/>
        <end position="32"/>
    </location>
</feature>
<dbReference type="Pfam" id="PF00040">
    <property type="entry name" value="fn2"/>
    <property type="match status" value="1"/>
</dbReference>
<dbReference type="EMBL" id="HG994580">
    <property type="protein sequence ID" value="CAF2760213.1"/>
    <property type="molecule type" value="Genomic_DNA"/>
</dbReference>
<evidence type="ECO:0000259" key="6">
    <source>
        <dbReference type="PROSITE" id="PS51092"/>
    </source>
</evidence>
<dbReference type="SMART" id="SM00059">
    <property type="entry name" value="FN2"/>
    <property type="match status" value="1"/>
</dbReference>
<reference evidence="8" key="1">
    <citation type="submission" date="2021-02" db="EMBL/GenBank/DDBJ databases">
        <authorList>
            <person name="Bekaert M."/>
        </authorList>
    </citation>
    <scope>NUCLEOTIDE SEQUENCE</scope>
    <source>
        <strain evidence="8">IoA-00</strain>
    </source>
</reference>
<evidence type="ECO:0000313" key="8">
    <source>
        <dbReference type="EMBL" id="CAF2760213.1"/>
    </source>
</evidence>
<comment type="caution">
    <text evidence="3">Lacks conserved residue(s) required for the propagation of feature annotation.</text>
</comment>
<organism evidence="8 9">
    <name type="scientific">Lepeophtheirus salmonis</name>
    <name type="common">Salmon louse</name>
    <name type="synonym">Caligus salmonis</name>
    <dbReference type="NCBI Taxonomy" id="72036"/>
    <lineage>
        <taxon>Eukaryota</taxon>
        <taxon>Metazoa</taxon>
        <taxon>Ecdysozoa</taxon>
        <taxon>Arthropoda</taxon>
        <taxon>Crustacea</taxon>
        <taxon>Multicrustacea</taxon>
        <taxon>Hexanauplia</taxon>
        <taxon>Copepoda</taxon>
        <taxon>Siphonostomatoida</taxon>
        <taxon>Caligidae</taxon>
        <taxon>Lepeophtheirus</taxon>
    </lineage>
</organism>
<evidence type="ECO:0000259" key="7">
    <source>
        <dbReference type="PROSITE" id="PS51323"/>
    </source>
</evidence>
<protein>
    <submittedName>
        <fullName evidence="8">(salmon louse) hypothetical protein</fullName>
    </submittedName>
</protein>
<evidence type="ECO:0000313" key="9">
    <source>
        <dbReference type="Proteomes" id="UP000675881"/>
    </source>
</evidence>
<feature type="domain" description="IGFBP N-terminal" evidence="7">
    <location>
        <begin position="29"/>
        <end position="100"/>
    </location>
</feature>
<dbReference type="OrthoDB" id="406838at2759"/>
<dbReference type="PROSITE" id="PS51092">
    <property type="entry name" value="FN2_2"/>
    <property type="match status" value="1"/>
</dbReference>
<feature type="compositionally biased region" description="Low complexity" evidence="4">
    <location>
        <begin position="413"/>
        <end position="439"/>
    </location>
</feature>
<feature type="region of interest" description="Disordered" evidence="4">
    <location>
        <begin position="498"/>
        <end position="534"/>
    </location>
</feature>
<evidence type="ECO:0000256" key="5">
    <source>
        <dbReference type="SAM" id="SignalP"/>
    </source>
</evidence>
<dbReference type="Proteomes" id="UP000675881">
    <property type="component" value="Chromosome 1"/>
</dbReference>
<dbReference type="PROSITE" id="PS51323">
    <property type="entry name" value="IGFBP_N_2"/>
    <property type="match status" value="1"/>
</dbReference>
<evidence type="ECO:0000256" key="2">
    <source>
        <dbReference type="ARBA" id="ARBA00023157"/>
    </source>
</evidence>
<dbReference type="InterPro" id="IPR000867">
    <property type="entry name" value="IGFBP-like"/>
</dbReference>
<dbReference type="InterPro" id="IPR036943">
    <property type="entry name" value="FN_type2_sf"/>
</dbReference>
<dbReference type="Gene3D" id="2.10.10.10">
    <property type="entry name" value="Fibronectin, type II, collagen-binding"/>
    <property type="match status" value="1"/>
</dbReference>
<evidence type="ECO:0000256" key="3">
    <source>
        <dbReference type="PROSITE-ProRule" id="PRU00479"/>
    </source>
</evidence>
<proteinExistence type="predicted"/>
<keyword evidence="5" id="KW-0732">Signal</keyword>
<gene>
    <name evidence="8" type="ORF">LSAA_833</name>
</gene>
<sequence>MLVFGFKDNMKRIHLGATFLLFLFIQFDPGESCLCHVVPNFSCPPPPHCCESGQYTFDECGCCLTCAKAELQACGGPNDSSGKCSTDLACLKTCTSCKTIGFDSKFCVFPFIYEGETFNKCTSKDANEGSVWCGATSVNETGHVIEGQWGDCKEGCPGARRECNDLRFAYLLGNVLTLMFREPSLTGLEPHPIDYWTRPRIYLKLLFANLPPNNESIGNNGLVRGNCTGFDVKKDNIDTVWCFLENIRDPNDPTSGCYEDTTWSPSDGRFWSAKACGGIPEIGNDLSTDKSKLPLGPKHPLFMAALNQPFRRPENVFDAFRTTLPPFTRRPRPSRRKRPHLQYNDQEDEDYYLYDDYDYEEEDQEDVMNLPFFNARKDSSKLKPFLPNSSPRAPIWDESLDEDYFTDPPPRPTKSSATSTTSKSTTNTDPVVPLTTFPTTVSPITEDTLTTTIAQNDDIASSSSRKTLVTKLSGRYTTASPSTTTLAEAITTLISEKSETNNEISTDSTTKPVIENPKTSTISPTTDFYTKKLP</sequence>
<name>A0A7R8CEU3_LEPSM</name>
<feature type="chain" id="PRO_5043545964" evidence="5">
    <location>
        <begin position="33"/>
        <end position="534"/>
    </location>
</feature>
<feature type="region of interest" description="Disordered" evidence="4">
    <location>
        <begin position="381"/>
        <end position="439"/>
    </location>
</feature>
<keyword evidence="2 3" id="KW-1015">Disulfide bond</keyword>
<evidence type="ECO:0000256" key="4">
    <source>
        <dbReference type="SAM" id="MobiDB-lite"/>
    </source>
</evidence>
<feature type="domain" description="Fibronectin type-II" evidence="6">
    <location>
        <begin position="102"/>
        <end position="154"/>
    </location>
</feature>
<keyword evidence="9" id="KW-1185">Reference proteome</keyword>
<dbReference type="Gene3D" id="4.10.40.20">
    <property type="match status" value="1"/>
</dbReference>
<evidence type="ECO:0000256" key="1">
    <source>
        <dbReference type="ARBA" id="ARBA00022737"/>
    </source>
</evidence>
<feature type="disulfide bond" evidence="3">
    <location>
        <begin position="107"/>
        <end position="133"/>
    </location>
</feature>
<dbReference type="InterPro" id="IPR000562">
    <property type="entry name" value="FN_type2_dom"/>
</dbReference>
<accession>A0A7R8CEU3</accession>
<feature type="compositionally biased region" description="Polar residues" evidence="4">
    <location>
        <begin position="501"/>
        <end position="528"/>
    </location>
</feature>
<dbReference type="GO" id="GO:0005576">
    <property type="term" value="C:extracellular region"/>
    <property type="evidence" value="ECO:0007669"/>
    <property type="project" value="InterPro"/>
</dbReference>
<dbReference type="AlphaFoldDB" id="A0A7R8CEU3"/>
<keyword evidence="1" id="KW-0677">Repeat</keyword>
<feature type="compositionally biased region" description="Basic residues" evidence="4">
    <location>
        <begin position="329"/>
        <end position="340"/>
    </location>
</feature>
<dbReference type="InterPro" id="IPR013806">
    <property type="entry name" value="Kringle-like"/>
</dbReference>